<dbReference type="AlphaFoldDB" id="A0A0A9F126"/>
<proteinExistence type="predicted"/>
<feature type="compositionally biased region" description="Basic residues" evidence="1">
    <location>
        <begin position="56"/>
        <end position="66"/>
    </location>
</feature>
<evidence type="ECO:0000313" key="3">
    <source>
        <dbReference type="EMBL" id="JAE06022.1"/>
    </source>
</evidence>
<dbReference type="EMBL" id="GBRH01217354">
    <property type="protein sequence ID" value="JAD80541.1"/>
    <property type="molecule type" value="Transcribed_RNA"/>
</dbReference>
<accession>A0A0A9F126</accession>
<sequence>MGILICNHLSRTGLYFPSCPLLLLLLLLLPGRAGPGICSGTRSAGRAPAPSWPPRRSSHPRARGGRGTRGGAGASRPRSPG</sequence>
<feature type="region of interest" description="Disordered" evidence="1">
    <location>
        <begin position="39"/>
        <end position="81"/>
    </location>
</feature>
<reference evidence="3" key="2">
    <citation type="journal article" date="2015" name="Data Brief">
        <title>Shoot transcriptome of the giant reed, Arundo donax.</title>
        <authorList>
            <person name="Barrero R.A."/>
            <person name="Guerrero F.D."/>
            <person name="Moolhuijzen P."/>
            <person name="Goolsby J.A."/>
            <person name="Tidwell J."/>
            <person name="Bellgard S.E."/>
            <person name="Bellgard M.I."/>
        </authorList>
    </citation>
    <scope>NUCLEOTIDE SEQUENCE</scope>
    <source>
        <tissue evidence="3">Shoot tissue taken approximately 20 cm above the soil surface</tissue>
    </source>
</reference>
<feature type="signal peptide" evidence="2">
    <location>
        <begin position="1"/>
        <end position="33"/>
    </location>
</feature>
<name>A0A0A9F126_ARUDO</name>
<reference evidence="3" key="1">
    <citation type="submission" date="2014-09" db="EMBL/GenBank/DDBJ databases">
        <authorList>
            <person name="Magalhaes I.L.F."/>
            <person name="Oliveira U."/>
            <person name="Santos F.R."/>
            <person name="Vidigal T.H.D.A."/>
            <person name="Brescovit A.D."/>
            <person name="Santos A.J."/>
        </authorList>
    </citation>
    <scope>NUCLEOTIDE SEQUENCE</scope>
    <source>
        <tissue evidence="3">Shoot tissue taken approximately 20 cm above the soil surface</tissue>
    </source>
</reference>
<keyword evidence="2" id="KW-0732">Signal</keyword>
<dbReference type="EMBL" id="GBRH01191874">
    <property type="protein sequence ID" value="JAE06022.1"/>
    <property type="molecule type" value="Transcribed_RNA"/>
</dbReference>
<evidence type="ECO:0000256" key="2">
    <source>
        <dbReference type="SAM" id="SignalP"/>
    </source>
</evidence>
<protein>
    <submittedName>
        <fullName evidence="3">Uncharacterized protein</fullName>
    </submittedName>
</protein>
<feature type="chain" id="PRO_5015033046" evidence="2">
    <location>
        <begin position="34"/>
        <end position="81"/>
    </location>
</feature>
<evidence type="ECO:0000256" key="1">
    <source>
        <dbReference type="SAM" id="MobiDB-lite"/>
    </source>
</evidence>
<organism evidence="3">
    <name type="scientific">Arundo donax</name>
    <name type="common">Giant reed</name>
    <name type="synonym">Donax arundinaceus</name>
    <dbReference type="NCBI Taxonomy" id="35708"/>
    <lineage>
        <taxon>Eukaryota</taxon>
        <taxon>Viridiplantae</taxon>
        <taxon>Streptophyta</taxon>
        <taxon>Embryophyta</taxon>
        <taxon>Tracheophyta</taxon>
        <taxon>Spermatophyta</taxon>
        <taxon>Magnoliopsida</taxon>
        <taxon>Liliopsida</taxon>
        <taxon>Poales</taxon>
        <taxon>Poaceae</taxon>
        <taxon>PACMAD clade</taxon>
        <taxon>Arundinoideae</taxon>
        <taxon>Arundineae</taxon>
        <taxon>Arundo</taxon>
    </lineage>
</organism>